<organism evidence="2 3">
    <name type="scientific">Cetraspora pellucida</name>
    <dbReference type="NCBI Taxonomy" id="1433469"/>
    <lineage>
        <taxon>Eukaryota</taxon>
        <taxon>Fungi</taxon>
        <taxon>Fungi incertae sedis</taxon>
        <taxon>Mucoromycota</taxon>
        <taxon>Glomeromycotina</taxon>
        <taxon>Glomeromycetes</taxon>
        <taxon>Diversisporales</taxon>
        <taxon>Gigasporaceae</taxon>
        <taxon>Cetraspora</taxon>
    </lineage>
</organism>
<comment type="caution">
    <text evidence="2">The sequence shown here is derived from an EMBL/GenBank/DDBJ whole genome shotgun (WGS) entry which is preliminary data.</text>
</comment>
<evidence type="ECO:0000313" key="3">
    <source>
        <dbReference type="Proteomes" id="UP000789759"/>
    </source>
</evidence>
<reference evidence="2" key="1">
    <citation type="submission" date="2021-06" db="EMBL/GenBank/DDBJ databases">
        <authorList>
            <person name="Kallberg Y."/>
            <person name="Tangrot J."/>
            <person name="Rosling A."/>
        </authorList>
    </citation>
    <scope>NUCLEOTIDE SEQUENCE</scope>
    <source>
        <strain evidence="2">FL966</strain>
    </source>
</reference>
<dbReference type="EMBL" id="CAJVQA010056590">
    <property type="protein sequence ID" value="CAG8825924.1"/>
    <property type="molecule type" value="Genomic_DNA"/>
</dbReference>
<evidence type="ECO:0000256" key="1">
    <source>
        <dbReference type="SAM" id="MobiDB-lite"/>
    </source>
</evidence>
<feature type="compositionally biased region" description="Low complexity" evidence="1">
    <location>
        <begin position="111"/>
        <end position="125"/>
    </location>
</feature>
<evidence type="ECO:0000313" key="2">
    <source>
        <dbReference type="EMBL" id="CAG8825924.1"/>
    </source>
</evidence>
<name>A0A9N9PJD2_9GLOM</name>
<gene>
    <name evidence="2" type="ORF">CPELLU_LOCUS20163</name>
</gene>
<feature type="non-terminal residue" evidence="2">
    <location>
        <position position="1"/>
    </location>
</feature>
<feature type="non-terminal residue" evidence="2">
    <location>
        <position position="125"/>
    </location>
</feature>
<feature type="region of interest" description="Disordered" evidence="1">
    <location>
        <begin position="97"/>
        <end position="125"/>
    </location>
</feature>
<sequence length="125" mass="13076">ITIDARPRSKNSNCCKKPGSPGWNNLVYSNGGTTKTGDTSAQSCCESCAADPICALWFFKSQSCLHNVGADTCTSPLFNSTDIFDSGDIRCVGGCTPKSQQSTPDGTAEVTSTDSTDSIDNSFGD</sequence>
<dbReference type="AlphaFoldDB" id="A0A9N9PJD2"/>
<dbReference type="OrthoDB" id="2364641at2759"/>
<proteinExistence type="predicted"/>
<dbReference type="Proteomes" id="UP000789759">
    <property type="component" value="Unassembled WGS sequence"/>
</dbReference>
<protein>
    <submittedName>
        <fullName evidence="2">491_t:CDS:1</fullName>
    </submittedName>
</protein>
<accession>A0A9N9PJD2</accession>
<keyword evidence="3" id="KW-1185">Reference proteome</keyword>